<gene>
    <name evidence="2" type="ORF">SAMN04488579_10682</name>
</gene>
<dbReference type="Pfam" id="PF07314">
    <property type="entry name" value="Lit"/>
    <property type="match status" value="1"/>
</dbReference>
<name>A0A1H3E350_EUBBA</name>
<feature type="transmembrane region" description="Helical" evidence="1">
    <location>
        <begin position="190"/>
        <end position="218"/>
    </location>
</feature>
<evidence type="ECO:0000313" key="2">
    <source>
        <dbReference type="EMBL" id="SDX73143.1"/>
    </source>
</evidence>
<organism evidence="2 3">
    <name type="scientific">Eubacterium barkeri</name>
    <name type="common">Clostridium barkeri</name>
    <dbReference type="NCBI Taxonomy" id="1528"/>
    <lineage>
        <taxon>Bacteria</taxon>
        <taxon>Bacillati</taxon>
        <taxon>Bacillota</taxon>
        <taxon>Clostridia</taxon>
        <taxon>Eubacteriales</taxon>
        <taxon>Eubacteriaceae</taxon>
        <taxon>Eubacterium</taxon>
    </lineage>
</organism>
<keyword evidence="1" id="KW-0472">Membrane</keyword>
<feature type="transmembrane region" description="Helical" evidence="1">
    <location>
        <begin position="137"/>
        <end position="160"/>
    </location>
</feature>
<feature type="transmembrane region" description="Helical" evidence="1">
    <location>
        <begin position="106"/>
        <end position="125"/>
    </location>
</feature>
<keyword evidence="1" id="KW-0812">Transmembrane</keyword>
<dbReference type="OrthoDB" id="9813051at2"/>
<evidence type="ECO:0000313" key="3">
    <source>
        <dbReference type="Proteomes" id="UP000199652"/>
    </source>
</evidence>
<protein>
    <submittedName>
        <fullName evidence="2">Integral membrane protein TIGR01906</fullName>
    </submittedName>
</protein>
<keyword evidence="1" id="KW-1133">Transmembrane helix</keyword>
<evidence type="ECO:0000256" key="1">
    <source>
        <dbReference type="SAM" id="Phobius"/>
    </source>
</evidence>
<sequence>MPMNKVLSYCLGLGILVFALMAAIPVSVYDVDDFMAQAEINRVSQRTGLKDSELRDVAVEIFNYLEGERSDFDITITTAGQTRHLFNGDEQQHMVDVAGLTALSRILLAVSLLTLLCCGTTLFLRDQKGLYRGLIDGGLWGLGLLILLALLGSMDFTAVFEGAHRLIFSNDLWLLDPKKDLLINIVPEPYFIHLALRVAGMAAAMDLFFVALGIGGYVRMKRIESSEEKQDKNEHIKH</sequence>
<accession>A0A1H3E350</accession>
<proteinExistence type="predicted"/>
<dbReference type="EMBL" id="FNOU01000006">
    <property type="protein sequence ID" value="SDX73143.1"/>
    <property type="molecule type" value="Genomic_DNA"/>
</dbReference>
<dbReference type="Proteomes" id="UP000199652">
    <property type="component" value="Unassembled WGS sequence"/>
</dbReference>
<dbReference type="AlphaFoldDB" id="A0A1H3E350"/>
<reference evidence="3" key="1">
    <citation type="submission" date="2016-10" db="EMBL/GenBank/DDBJ databases">
        <authorList>
            <person name="Varghese N."/>
            <person name="Submissions S."/>
        </authorList>
    </citation>
    <scope>NUCLEOTIDE SEQUENCE [LARGE SCALE GENOMIC DNA]</scope>
    <source>
        <strain evidence="3">VPI 5359</strain>
    </source>
</reference>
<keyword evidence="3" id="KW-1185">Reference proteome</keyword>
<dbReference type="STRING" id="1528.SAMN04488579_10682"/>
<dbReference type="NCBIfam" id="TIGR01906">
    <property type="entry name" value="integ_TIGR01906"/>
    <property type="match status" value="1"/>
</dbReference>
<dbReference type="InterPro" id="IPR010178">
    <property type="entry name" value="Lit"/>
</dbReference>